<dbReference type="RefSeq" id="WP_076004683.1">
    <property type="nucleotide sequence ID" value="NZ_CP018258.1"/>
</dbReference>
<evidence type="ECO:0000313" key="8">
    <source>
        <dbReference type="EMBL" id="APV45100.1"/>
    </source>
</evidence>
<dbReference type="CDD" id="cd02440">
    <property type="entry name" value="AdoMet_MTases"/>
    <property type="match status" value="1"/>
</dbReference>
<dbReference type="Pfam" id="PF13847">
    <property type="entry name" value="Methyltransf_31"/>
    <property type="match status" value="1"/>
</dbReference>
<dbReference type="GO" id="GO:0046025">
    <property type="term" value="F:precorrin-6Y C5,15-methyltransferase (decarboxylating) activity"/>
    <property type="evidence" value="ECO:0007669"/>
    <property type="project" value="UniProtKB-EC"/>
</dbReference>
<evidence type="ECO:0000256" key="1">
    <source>
        <dbReference type="ARBA" id="ARBA00004953"/>
    </source>
</evidence>
<evidence type="ECO:0000256" key="4">
    <source>
        <dbReference type="ARBA" id="ARBA00022679"/>
    </source>
</evidence>
<keyword evidence="4 8" id="KW-0808">Transferase</keyword>
<dbReference type="InterPro" id="IPR014776">
    <property type="entry name" value="4pyrrole_Mease_sub2"/>
</dbReference>
<dbReference type="EC" id="2.1.1.132" evidence="8"/>
<dbReference type="InterPro" id="IPR012818">
    <property type="entry name" value="CbiE"/>
</dbReference>
<sequence>MTDNLVHIVGVSGGRECIPPATSEIIDRAELLIGGARLLKMFPEINAEKLAIGNNLSEVITTIKHALTHRRVVVLASGDPNCYGIARNLTEALGTEQVKIIPGVSSFQQAFAAVKLPWDDAVLSSVHARPIEDIIGLVRRASKVALLTDKDHTPSNVARALIEAGIERQVYICQDLGTSDQRVYSGSLEETAKTEFSPLNVMILVSGPLPEKSSMPLIGQVDESFSQRTPDKGLITKMEVRAVSLAKLALREDSVVWDIGAGSGSVSIEAARLARRGHIFAVERSPESLEGLKANVEKFGLGNVSVIAGSAPGALAGLPDPDAVFIGGSGGSMADVLAMVAGKLRRGGRIVINLATLENLAEASRSLQTLGFDTDTLLVNIARSRAIGNLTRLEPLNPVFIVTATRQGEDK</sequence>
<dbReference type="InterPro" id="IPR035996">
    <property type="entry name" value="4pyrrol_Methylase_sf"/>
</dbReference>
<evidence type="ECO:0000313" key="9">
    <source>
        <dbReference type="Proteomes" id="UP000185934"/>
    </source>
</evidence>
<dbReference type="Gene3D" id="3.40.1010.10">
    <property type="entry name" value="Cobalt-precorrin-4 Transmethylase, Domain 1"/>
    <property type="match status" value="1"/>
</dbReference>
<dbReference type="NCBIfam" id="TIGR02467">
    <property type="entry name" value="CbiE"/>
    <property type="match status" value="1"/>
</dbReference>
<dbReference type="InterPro" id="IPR000878">
    <property type="entry name" value="4pyrrol_Mease"/>
</dbReference>
<dbReference type="InterPro" id="IPR006365">
    <property type="entry name" value="Cbl_synth_CobL"/>
</dbReference>
<dbReference type="Pfam" id="PF00590">
    <property type="entry name" value="TP_methylase"/>
    <property type="match status" value="1"/>
</dbReference>
<dbReference type="PIRSF" id="PIRSF036428">
    <property type="entry name" value="CobL"/>
    <property type="match status" value="1"/>
</dbReference>
<evidence type="ECO:0000256" key="2">
    <source>
        <dbReference type="ARBA" id="ARBA00022573"/>
    </source>
</evidence>
<dbReference type="GO" id="GO:0008276">
    <property type="term" value="F:protein methyltransferase activity"/>
    <property type="evidence" value="ECO:0007669"/>
    <property type="project" value="InterPro"/>
</dbReference>
<dbReference type="InterPro" id="IPR014777">
    <property type="entry name" value="4pyrrole_Mease_sub1"/>
</dbReference>
<feature type="domain" description="Methyltransferase" evidence="7">
    <location>
        <begin position="252"/>
        <end position="311"/>
    </location>
</feature>
<keyword evidence="3 8" id="KW-0489">Methyltransferase</keyword>
<dbReference type="UniPathway" id="UPA00148"/>
<evidence type="ECO:0000256" key="5">
    <source>
        <dbReference type="ARBA" id="ARBA00022691"/>
    </source>
</evidence>
<proteinExistence type="predicted"/>
<protein>
    <submittedName>
        <fullName evidence="8">Precorrin-6B C(5,15)-methyltransferase (Decarboxylating)</fullName>
        <ecNumber evidence="8">2.1.1.132</ecNumber>
    </submittedName>
</protein>
<dbReference type="PANTHER" id="PTHR43182:SF1">
    <property type="entry name" value="COBALT-PRECORRIN-7 C(5)-METHYLTRANSFERASE"/>
    <property type="match status" value="1"/>
</dbReference>
<dbReference type="GO" id="GO:0009236">
    <property type="term" value="P:cobalamin biosynthetic process"/>
    <property type="evidence" value="ECO:0007669"/>
    <property type="project" value="UniProtKB-UniPathway"/>
</dbReference>
<dbReference type="STRING" id="1839801.Dform_01781"/>
<dbReference type="PANTHER" id="PTHR43182">
    <property type="entry name" value="COBALT-PRECORRIN-6B C(15)-METHYLTRANSFERASE (DECARBOXYLATING)"/>
    <property type="match status" value="1"/>
</dbReference>
<dbReference type="SUPFAM" id="SSF53335">
    <property type="entry name" value="S-adenosyl-L-methionine-dependent methyltransferases"/>
    <property type="match status" value="1"/>
</dbReference>
<dbReference type="KEGG" id="dfo:Dform_01781"/>
<dbReference type="Proteomes" id="UP000185934">
    <property type="component" value="Chromosome"/>
</dbReference>
<comment type="pathway">
    <text evidence="1">Cofactor biosynthesis; adenosylcobalamin biosynthesis.</text>
</comment>
<dbReference type="InterPro" id="IPR025714">
    <property type="entry name" value="Methyltranfer_dom"/>
</dbReference>
<dbReference type="Gene3D" id="3.40.50.150">
    <property type="entry name" value="Vaccinia Virus protein VP39"/>
    <property type="match status" value="1"/>
</dbReference>
<organism evidence="8 9">
    <name type="scientific">Dehalogenimonas formicexedens</name>
    <dbReference type="NCBI Taxonomy" id="1839801"/>
    <lineage>
        <taxon>Bacteria</taxon>
        <taxon>Bacillati</taxon>
        <taxon>Chloroflexota</taxon>
        <taxon>Dehalococcoidia</taxon>
        <taxon>Dehalococcoidales</taxon>
        <taxon>Dehalococcoidaceae</taxon>
        <taxon>Dehalogenimonas</taxon>
    </lineage>
</organism>
<name>A0A1P8F9I9_9CHLR</name>
<accession>A0A1P8F9I9</accession>
<dbReference type="CDD" id="cd11644">
    <property type="entry name" value="Precorrin-6Y-MT"/>
    <property type="match status" value="1"/>
</dbReference>
<evidence type="ECO:0000256" key="3">
    <source>
        <dbReference type="ARBA" id="ARBA00022603"/>
    </source>
</evidence>
<dbReference type="InterPro" id="IPR029063">
    <property type="entry name" value="SAM-dependent_MTases_sf"/>
</dbReference>
<reference evidence="9" key="1">
    <citation type="submission" date="2016-11" db="EMBL/GenBank/DDBJ databases">
        <title>Dehalogenimonas formicexedens sp. nov., a chlorinated alkane respiring bacterium isolated from contaminated groundwater.</title>
        <authorList>
            <person name="Key T.A."/>
            <person name="Bowman K.S."/>
            <person name="Lee I."/>
            <person name="Chun J."/>
            <person name="Albuquerque L."/>
            <person name="da Costa M.S."/>
            <person name="Rainey F.A."/>
            <person name="Moe W.M."/>
        </authorList>
    </citation>
    <scope>NUCLEOTIDE SEQUENCE [LARGE SCALE GENOMIC DNA]</scope>
    <source>
        <strain evidence="9">NSZ-14</strain>
    </source>
</reference>
<keyword evidence="5" id="KW-0949">S-adenosyl-L-methionine</keyword>
<dbReference type="InterPro" id="IPR050714">
    <property type="entry name" value="Cobalamin_biosynth_MTase"/>
</dbReference>
<dbReference type="SUPFAM" id="SSF53790">
    <property type="entry name" value="Tetrapyrrole methylase"/>
    <property type="match status" value="1"/>
</dbReference>
<dbReference type="InterPro" id="IPR014008">
    <property type="entry name" value="Cbl_synth_MTase_CbiT"/>
</dbReference>
<keyword evidence="9" id="KW-1185">Reference proteome</keyword>
<evidence type="ECO:0000259" key="6">
    <source>
        <dbReference type="Pfam" id="PF00590"/>
    </source>
</evidence>
<dbReference type="OrthoDB" id="9780707at2"/>
<dbReference type="EMBL" id="CP018258">
    <property type="protein sequence ID" value="APV45100.1"/>
    <property type="molecule type" value="Genomic_DNA"/>
</dbReference>
<keyword evidence="2" id="KW-0169">Cobalamin biosynthesis</keyword>
<dbReference type="GO" id="GO:0032259">
    <property type="term" value="P:methylation"/>
    <property type="evidence" value="ECO:0007669"/>
    <property type="project" value="UniProtKB-KW"/>
</dbReference>
<dbReference type="AlphaFoldDB" id="A0A1P8F9I9"/>
<dbReference type="Gene3D" id="3.30.950.10">
    <property type="entry name" value="Methyltransferase, Cobalt-precorrin-4 Transmethylase, Domain 2"/>
    <property type="match status" value="1"/>
</dbReference>
<dbReference type="NCBIfam" id="TIGR02469">
    <property type="entry name" value="CbiT"/>
    <property type="match status" value="1"/>
</dbReference>
<evidence type="ECO:0000259" key="7">
    <source>
        <dbReference type="Pfam" id="PF13847"/>
    </source>
</evidence>
<feature type="domain" description="Tetrapyrrole methylase" evidence="6">
    <location>
        <begin position="6"/>
        <end position="190"/>
    </location>
</feature>
<gene>
    <name evidence="8" type="primary">cobL</name>
    <name evidence="8" type="ORF">Dform_01781</name>
</gene>